<feature type="compositionally biased region" description="Polar residues" evidence="1">
    <location>
        <begin position="61"/>
        <end position="86"/>
    </location>
</feature>
<accession>A0A814J9I9</accession>
<keyword evidence="6" id="KW-1185">Reference proteome</keyword>
<dbReference type="Proteomes" id="UP000677228">
    <property type="component" value="Unassembled WGS sequence"/>
</dbReference>
<dbReference type="AlphaFoldDB" id="A0A814J9I9"/>
<proteinExistence type="predicted"/>
<reference evidence="3" key="1">
    <citation type="submission" date="2021-02" db="EMBL/GenBank/DDBJ databases">
        <authorList>
            <person name="Nowell W R."/>
        </authorList>
    </citation>
    <scope>NUCLEOTIDE SEQUENCE</scope>
</reference>
<gene>
    <name evidence="3" type="ORF">GPM918_LOCUS15480</name>
    <name evidence="2" type="ORF">OVA965_LOCUS13128</name>
    <name evidence="5" type="ORF">SRO942_LOCUS15480</name>
    <name evidence="4" type="ORF">TMI583_LOCUS13131</name>
</gene>
<evidence type="ECO:0000313" key="2">
    <source>
        <dbReference type="EMBL" id="CAF0971556.1"/>
    </source>
</evidence>
<name>A0A814J9I9_9BILA</name>
<dbReference type="Proteomes" id="UP000663829">
    <property type="component" value="Unassembled WGS sequence"/>
</dbReference>
<feature type="compositionally biased region" description="Basic and acidic residues" evidence="1">
    <location>
        <begin position="1"/>
        <end position="15"/>
    </location>
</feature>
<evidence type="ECO:0000313" key="6">
    <source>
        <dbReference type="Proteomes" id="UP000663829"/>
    </source>
</evidence>
<protein>
    <submittedName>
        <fullName evidence="3">Uncharacterized protein</fullName>
    </submittedName>
</protein>
<dbReference type="EMBL" id="CAJOBA010005421">
    <property type="protein sequence ID" value="CAF3742922.1"/>
    <property type="molecule type" value="Genomic_DNA"/>
</dbReference>
<dbReference type="EMBL" id="CAJNOK010005415">
    <property type="protein sequence ID" value="CAF0971556.1"/>
    <property type="molecule type" value="Genomic_DNA"/>
</dbReference>
<feature type="region of interest" description="Disordered" evidence="1">
    <location>
        <begin position="1"/>
        <end position="86"/>
    </location>
</feature>
<dbReference type="Proteomes" id="UP000682733">
    <property type="component" value="Unassembled WGS sequence"/>
</dbReference>
<comment type="caution">
    <text evidence="3">The sequence shown here is derived from an EMBL/GenBank/DDBJ whole genome shotgun (WGS) entry which is preliminary data.</text>
</comment>
<dbReference type="Proteomes" id="UP000681722">
    <property type="component" value="Unassembled WGS sequence"/>
</dbReference>
<dbReference type="OrthoDB" id="9974668at2759"/>
<organism evidence="3 6">
    <name type="scientific">Didymodactylos carnosus</name>
    <dbReference type="NCBI Taxonomy" id="1234261"/>
    <lineage>
        <taxon>Eukaryota</taxon>
        <taxon>Metazoa</taxon>
        <taxon>Spiralia</taxon>
        <taxon>Gnathifera</taxon>
        <taxon>Rotifera</taxon>
        <taxon>Eurotatoria</taxon>
        <taxon>Bdelloidea</taxon>
        <taxon>Philodinida</taxon>
        <taxon>Philodinidae</taxon>
        <taxon>Didymodactylos</taxon>
    </lineage>
</organism>
<evidence type="ECO:0000313" key="4">
    <source>
        <dbReference type="EMBL" id="CAF3742922.1"/>
    </source>
</evidence>
<dbReference type="EMBL" id="CAJNOQ010003904">
    <property type="protein sequence ID" value="CAF1035023.1"/>
    <property type="molecule type" value="Genomic_DNA"/>
</dbReference>
<sequence length="86" mass="9180">MIMASKDKTDVEHKVGYGSGEVHVGKEDASTNEKERRPEAGEKGEEESHISGQGGREILGGTSSTRVLGESVSQQLNNPTPIKSTK</sequence>
<evidence type="ECO:0000313" key="3">
    <source>
        <dbReference type="EMBL" id="CAF1035023.1"/>
    </source>
</evidence>
<dbReference type="EMBL" id="CAJOBC010003904">
    <property type="protein sequence ID" value="CAF3805676.1"/>
    <property type="molecule type" value="Genomic_DNA"/>
</dbReference>
<evidence type="ECO:0000313" key="5">
    <source>
        <dbReference type="EMBL" id="CAF3805676.1"/>
    </source>
</evidence>
<feature type="compositionally biased region" description="Basic and acidic residues" evidence="1">
    <location>
        <begin position="23"/>
        <end position="49"/>
    </location>
</feature>
<evidence type="ECO:0000256" key="1">
    <source>
        <dbReference type="SAM" id="MobiDB-lite"/>
    </source>
</evidence>